<protein>
    <submittedName>
        <fullName evidence="2">Uncharacterized protein</fullName>
    </submittedName>
</protein>
<name>A0A8S5N463_9CAUD</name>
<keyword evidence="1" id="KW-0812">Transmembrane</keyword>
<keyword evidence="1" id="KW-1133">Transmembrane helix</keyword>
<keyword evidence="1" id="KW-0472">Membrane</keyword>
<evidence type="ECO:0000256" key="1">
    <source>
        <dbReference type="SAM" id="Phobius"/>
    </source>
</evidence>
<accession>A0A8S5N463</accession>
<evidence type="ECO:0000313" key="2">
    <source>
        <dbReference type="EMBL" id="DAD88939.1"/>
    </source>
</evidence>
<dbReference type="EMBL" id="BK015050">
    <property type="protein sequence ID" value="DAD88939.1"/>
    <property type="molecule type" value="Genomic_DNA"/>
</dbReference>
<proteinExistence type="predicted"/>
<feature type="transmembrane region" description="Helical" evidence="1">
    <location>
        <begin position="20"/>
        <end position="40"/>
    </location>
</feature>
<sequence>MKLYSDRGDKYYLFGQFELYLMLIQCVLIGILVALAYVLIRLGGGV</sequence>
<reference evidence="2" key="1">
    <citation type="journal article" date="2021" name="Proc. Natl. Acad. Sci. U.S.A.">
        <title>A Catalog of Tens of Thousands of Viruses from Human Metagenomes Reveals Hidden Associations with Chronic Diseases.</title>
        <authorList>
            <person name="Tisza M.J."/>
            <person name="Buck C.B."/>
        </authorList>
    </citation>
    <scope>NUCLEOTIDE SEQUENCE</scope>
    <source>
        <strain evidence="2">CtpiG4</strain>
    </source>
</reference>
<organism evidence="2">
    <name type="scientific">Myoviridae sp. ctpiG4</name>
    <dbReference type="NCBI Taxonomy" id="2826698"/>
    <lineage>
        <taxon>Viruses</taxon>
        <taxon>Duplodnaviria</taxon>
        <taxon>Heunggongvirae</taxon>
        <taxon>Uroviricota</taxon>
        <taxon>Caudoviricetes</taxon>
    </lineage>
</organism>